<comment type="caution">
    <text evidence="2">The sequence shown here is derived from an EMBL/GenBank/DDBJ whole genome shotgun (WGS) entry which is preliminary data.</text>
</comment>
<dbReference type="Proteomes" id="UP001220670">
    <property type="component" value="Unassembled WGS sequence"/>
</dbReference>
<proteinExistence type="predicted"/>
<feature type="region of interest" description="Disordered" evidence="1">
    <location>
        <begin position="1"/>
        <end position="31"/>
    </location>
</feature>
<organism evidence="2 3">
    <name type="scientific">Limosilactobacillus mucosae</name>
    <name type="common">Lactobacillus mucosae</name>
    <dbReference type="NCBI Taxonomy" id="97478"/>
    <lineage>
        <taxon>Bacteria</taxon>
        <taxon>Bacillati</taxon>
        <taxon>Bacillota</taxon>
        <taxon>Bacilli</taxon>
        <taxon>Lactobacillales</taxon>
        <taxon>Lactobacillaceae</taxon>
        <taxon>Limosilactobacillus</taxon>
    </lineage>
</organism>
<accession>A0AAJ1HT00</accession>
<evidence type="ECO:0000313" key="3">
    <source>
        <dbReference type="Proteomes" id="UP001220670"/>
    </source>
</evidence>
<gene>
    <name evidence="2" type="ORF">PO250_01210</name>
</gene>
<dbReference type="EMBL" id="JAQONE010000003">
    <property type="protein sequence ID" value="MDC2828954.1"/>
    <property type="molecule type" value="Genomic_DNA"/>
</dbReference>
<name>A0AAJ1HT00_LIMMU</name>
<evidence type="ECO:0000313" key="2">
    <source>
        <dbReference type="EMBL" id="MDC2828954.1"/>
    </source>
</evidence>
<evidence type="ECO:0000256" key="1">
    <source>
        <dbReference type="SAM" id="MobiDB-lite"/>
    </source>
</evidence>
<reference evidence="2" key="1">
    <citation type="submission" date="2023-01" db="EMBL/GenBank/DDBJ databases">
        <title>Genome analysis of 13 Lactobacillus isolated from gut of wild boar.</title>
        <authorList>
            <person name="Papp P."/>
            <person name="Libisch B."/>
            <person name="Nagy T."/>
            <person name="Olasz F."/>
        </authorList>
    </citation>
    <scope>NUCLEOTIDE SEQUENCE</scope>
    <source>
        <strain evidence="2">F146</strain>
    </source>
</reference>
<dbReference type="RefSeq" id="WP_272225682.1">
    <property type="nucleotide sequence ID" value="NZ_JAQONE010000003.1"/>
</dbReference>
<sequence length="220" mass="25069">MAVAGAQRKQAVSPTPSWMAEPAESLSTECDPKRMFESKKSCSGRTKPRKERQFYMENYMENEKKNKVTQSARCLLVASNQEQAAILLTAEKTDPRIMMMLAGSIVKVFEEVYASTMPLRNLAECLRIFYNIRDTHKSDATMRKLIQAIINNSDVDIEDEDIEEMDVASCTVEEMVQDMKIEEAKVMLGVIYPSVKSYLNGQDGWLNEDDLKEDDDVEEE</sequence>
<protein>
    <submittedName>
        <fullName evidence="2">Uncharacterized protein</fullName>
    </submittedName>
</protein>
<dbReference type="AlphaFoldDB" id="A0AAJ1HT00"/>